<dbReference type="SUPFAM" id="SSF50156">
    <property type="entry name" value="PDZ domain-like"/>
    <property type="match status" value="1"/>
</dbReference>
<dbReference type="InterPro" id="IPR009003">
    <property type="entry name" value="Peptidase_S1_PA"/>
</dbReference>
<proteinExistence type="predicted"/>
<dbReference type="EMBL" id="SPHZ02000006">
    <property type="protein sequence ID" value="KAF0912220.1"/>
    <property type="molecule type" value="Genomic_DNA"/>
</dbReference>
<keyword evidence="2" id="KW-1185">Reference proteome</keyword>
<dbReference type="PANTHER" id="PTHR47389:SF4">
    <property type="entry name" value="OS09G0436400 PROTEIN"/>
    <property type="match status" value="1"/>
</dbReference>
<evidence type="ECO:0000313" key="2">
    <source>
        <dbReference type="Proteomes" id="UP000479710"/>
    </source>
</evidence>
<evidence type="ECO:0008006" key="3">
    <source>
        <dbReference type="Google" id="ProtNLM"/>
    </source>
</evidence>
<accession>A0A6G1DIA4</accession>
<gene>
    <name evidence="1" type="ORF">E2562_013174</name>
</gene>
<dbReference type="Proteomes" id="UP000479710">
    <property type="component" value="Unassembled WGS sequence"/>
</dbReference>
<dbReference type="AlphaFoldDB" id="A0A6G1DIA4"/>
<dbReference type="PANTHER" id="PTHR47389">
    <property type="entry name" value="OS09G0436400 PROTEIN"/>
    <property type="match status" value="1"/>
</dbReference>
<name>A0A6G1DIA4_9ORYZ</name>
<dbReference type="SUPFAM" id="SSF50494">
    <property type="entry name" value="Trypsin-like serine proteases"/>
    <property type="match status" value="1"/>
</dbReference>
<dbReference type="Gene3D" id="2.30.42.10">
    <property type="match status" value="1"/>
</dbReference>
<organism evidence="1 2">
    <name type="scientific">Oryza meyeriana var. granulata</name>
    <dbReference type="NCBI Taxonomy" id="110450"/>
    <lineage>
        <taxon>Eukaryota</taxon>
        <taxon>Viridiplantae</taxon>
        <taxon>Streptophyta</taxon>
        <taxon>Embryophyta</taxon>
        <taxon>Tracheophyta</taxon>
        <taxon>Spermatophyta</taxon>
        <taxon>Magnoliopsida</taxon>
        <taxon>Liliopsida</taxon>
        <taxon>Poales</taxon>
        <taxon>Poaceae</taxon>
        <taxon>BOP clade</taxon>
        <taxon>Oryzoideae</taxon>
        <taxon>Oryzeae</taxon>
        <taxon>Oryzinae</taxon>
        <taxon>Oryza</taxon>
        <taxon>Oryza meyeriana</taxon>
    </lineage>
</organism>
<reference evidence="1 2" key="1">
    <citation type="submission" date="2019-11" db="EMBL/GenBank/DDBJ databases">
        <title>Whole genome sequence of Oryza granulata.</title>
        <authorList>
            <person name="Li W."/>
        </authorList>
    </citation>
    <scope>NUCLEOTIDE SEQUENCE [LARGE SCALE GENOMIC DNA]</scope>
    <source>
        <strain evidence="2">cv. Menghai</strain>
        <tissue evidence="1">Leaf</tissue>
    </source>
</reference>
<evidence type="ECO:0000313" key="1">
    <source>
        <dbReference type="EMBL" id="KAF0912220.1"/>
    </source>
</evidence>
<dbReference type="Pfam" id="PF13365">
    <property type="entry name" value="Trypsin_2"/>
    <property type="match status" value="1"/>
</dbReference>
<dbReference type="InterPro" id="IPR036034">
    <property type="entry name" value="PDZ_sf"/>
</dbReference>
<sequence length="362" mass="40101">MEFQRISEIPVPADTVIPCTRRREPKDLRTARDVASTPDKVMIRKAARSVVGIVSTEPDGKGIALCTGIVVSWNETTRSATIVTSSEAVCDDGALIDPKPKLLVHLPNKTIIEGRLLFFNEHYRIVLLEVLSDTPLQPANFGCSPKFGQDVFALGRDDESAMFARRGTVLWQEPPRCLKYMYCLSLSCEIALCGTGGPVIDRHGDVVGMAFGRPPNPDILPISIVQTCIEMWTKFSRIARPVLDMDLRAFELLDASHQEEIELEHNVNDGFIVAVVYDDSTAARLGISQGDIIVSYNGLHDFTLHKFEDFLLSLGWGLLASVDSSWKVGLELVVYDPVRRATRSITFPLEFSDASEQVLLLP</sequence>
<protein>
    <recommendedName>
        <fullName evidence="3">PDZ domain-containing protein</fullName>
    </recommendedName>
</protein>
<dbReference type="OrthoDB" id="648161at2759"/>
<dbReference type="Gene3D" id="2.40.10.120">
    <property type="match status" value="1"/>
</dbReference>
<comment type="caution">
    <text evidence="1">The sequence shown here is derived from an EMBL/GenBank/DDBJ whole genome shotgun (WGS) entry which is preliminary data.</text>
</comment>